<organism evidence="2 3">
    <name type="scientific">Arachis hypogaea</name>
    <name type="common">Peanut</name>
    <dbReference type="NCBI Taxonomy" id="3818"/>
    <lineage>
        <taxon>Eukaryota</taxon>
        <taxon>Viridiplantae</taxon>
        <taxon>Streptophyta</taxon>
        <taxon>Embryophyta</taxon>
        <taxon>Tracheophyta</taxon>
        <taxon>Spermatophyta</taxon>
        <taxon>Magnoliopsida</taxon>
        <taxon>eudicotyledons</taxon>
        <taxon>Gunneridae</taxon>
        <taxon>Pentapetalae</taxon>
        <taxon>rosids</taxon>
        <taxon>fabids</taxon>
        <taxon>Fabales</taxon>
        <taxon>Fabaceae</taxon>
        <taxon>Papilionoideae</taxon>
        <taxon>50 kb inversion clade</taxon>
        <taxon>dalbergioids sensu lato</taxon>
        <taxon>Dalbergieae</taxon>
        <taxon>Pterocarpus clade</taxon>
        <taxon>Arachis</taxon>
    </lineage>
</organism>
<dbReference type="AlphaFoldDB" id="A0A6B9VAT1"/>
<dbReference type="EMBL" id="CP031001">
    <property type="protein sequence ID" value="QHN77342.1"/>
    <property type="molecule type" value="Genomic_DNA"/>
</dbReference>
<evidence type="ECO:0008006" key="4">
    <source>
        <dbReference type="Google" id="ProtNLM"/>
    </source>
</evidence>
<evidence type="ECO:0000256" key="1">
    <source>
        <dbReference type="SAM" id="SignalP"/>
    </source>
</evidence>
<protein>
    <recommendedName>
        <fullName evidence="4">S-protein homolog</fullName>
    </recommendedName>
</protein>
<reference evidence="2 3" key="1">
    <citation type="submission" date="2020-01" db="EMBL/GenBank/DDBJ databases">
        <title>Genome sequence of Arachis hypogaea, cultivar Shitouqi.</title>
        <authorList>
            <person name="Zhuang W."/>
            <person name="Chen H."/>
            <person name="Varshney R."/>
            <person name="Wang D."/>
            <person name="Ming R."/>
        </authorList>
    </citation>
    <scope>NUCLEOTIDE SEQUENCE [LARGE SCALE GENOMIC DNA]</scope>
    <source>
        <tissue evidence="2">Young leaf</tissue>
    </source>
</reference>
<feature type="signal peptide" evidence="1">
    <location>
        <begin position="1"/>
        <end position="32"/>
    </location>
</feature>
<evidence type="ECO:0000313" key="3">
    <source>
        <dbReference type="Proteomes" id="UP000464620"/>
    </source>
</evidence>
<proteinExistence type="predicted"/>
<gene>
    <name evidence="2" type="ORF">DS421_19g651820</name>
</gene>
<accession>A0A6B9VAT1</accession>
<dbReference type="Proteomes" id="UP000464620">
    <property type="component" value="Chromosome B09"/>
</dbReference>
<keyword evidence="1" id="KW-0732">Signal</keyword>
<evidence type="ECO:0000313" key="2">
    <source>
        <dbReference type="EMBL" id="QHN77342.1"/>
    </source>
</evidence>
<name>A0A6B9VAT1_ARAHY</name>
<sequence>MTSKMPTSNHGRFLHLLFLTLLILMCFNNISTLGHNSLITPETPTLNESIIHPNINILVLSVANDLSPGGVTTLHFVSTFKPKFDLQPGKPFIMFTNFEVKECTLIWETSPPKCAKFNLYDPNVEGSHQEIYWSASDSGIFHSWDEQNWEKRVDWVSC</sequence>
<feature type="chain" id="PRO_5025370989" description="S-protein homolog" evidence="1">
    <location>
        <begin position="33"/>
        <end position="158"/>
    </location>
</feature>
<dbReference type="PANTHER" id="PTHR35630:SF2">
    <property type="entry name" value="LEGUMINOSIN GROUP486 SECRETED PEPTIDE"/>
    <property type="match status" value="1"/>
</dbReference>
<dbReference type="PANTHER" id="PTHR35630">
    <property type="entry name" value="LEGUMINOSIN GROUP486 SECRETED PEPTIDE"/>
    <property type="match status" value="1"/>
</dbReference>